<accession>A0A655JTR3</accession>
<proteinExistence type="predicted"/>
<reference evidence="1 2" key="1">
    <citation type="submission" date="2015-03" db="EMBL/GenBank/DDBJ databases">
        <authorList>
            <consortium name="Pathogen Informatics"/>
        </authorList>
    </citation>
    <scope>NUCLEOTIDE SEQUENCE [LARGE SCALE GENOMIC DNA]</scope>
    <source>
        <strain evidence="1 2">M09401471</strain>
    </source>
</reference>
<organism evidence="1 2">
    <name type="scientific">Mycobacterium tuberculosis</name>
    <dbReference type="NCBI Taxonomy" id="1773"/>
    <lineage>
        <taxon>Bacteria</taxon>
        <taxon>Bacillati</taxon>
        <taxon>Actinomycetota</taxon>
        <taxon>Actinomycetes</taxon>
        <taxon>Mycobacteriales</taxon>
        <taxon>Mycobacteriaceae</taxon>
        <taxon>Mycobacterium</taxon>
        <taxon>Mycobacterium tuberculosis complex</taxon>
    </lineage>
</organism>
<dbReference type="Proteomes" id="UP000044938">
    <property type="component" value="Unassembled WGS sequence"/>
</dbReference>
<gene>
    <name evidence="1" type="ORF">ERS007720_04979</name>
</gene>
<dbReference type="AlphaFoldDB" id="A0A655JTR3"/>
<evidence type="ECO:0000313" key="1">
    <source>
        <dbReference type="EMBL" id="COX88616.1"/>
    </source>
</evidence>
<sequence length="184" mass="20936">MLPQRHRPMLVDHHRGVAPHRLDPTAELLGVAHRRRQADHPHVVGQLQDHLLPHRTPHPVGEEMHLIHHHIGKPLQRRRIRVEHVAQHFGGHHHHRRVAVDRQVTGQQPDLVTAVACCEIGVLLVAQGFQRRGVETFTAGRQRQVHGELADHRLASAGRRAHQHTVAAFQRAASPLLKVVERER</sequence>
<evidence type="ECO:0000313" key="2">
    <source>
        <dbReference type="Proteomes" id="UP000044938"/>
    </source>
</evidence>
<dbReference type="EMBL" id="CSAJ01001336">
    <property type="protein sequence ID" value="COX88616.1"/>
    <property type="molecule type" value="Genomic_DNA"/>
</dbReference>
<name>A0A655JTR3_MYCTX</name>
<protein>
    <submittedName>
        <fullName evidence="1">Uncharacterized protein</fullName>
    </submittedName>
</protein>